<dbReference type="Gene3D" id="1.10.1070.11">
    <property type="entry name" value="Phosphatidylinositol 3-/4-kinase, catalytic domain"/>
    <property type="match status" value="1"/>
</dbReference>
<dbReference type="GO" id="GO:2000786">
    <property type="term" value="P:positive regulation of autophagosome assembly"/>
    <property type="evidence" value="ECO:0007669"/>
    <property type="project" value="EnsemblFungi"/>
</dbReference>
<dbReference type="GO" id="GO:0043001">
    <property type="term" value="P:Golgi to plasma membrane protein transport"/>
    <property type="evidence" value="ECO:0007669"/>
    <property type="project" value="UniProtKB-ARBA"/>
</dbReference>
<dbReference type="PANTHER" id="PTHR10048">
    <property type="entry name" value="PHOSPHATIDYLINOSITOL KINASE"/>
    <property type="match status" value="1"/>
</dbReference>
<protein>
    <recommendedName>
        <fullName evidence="4">1-phosphatidylinositol 4-kinase</fullName>
        <ecNumber evidence="4">2.7.1.67</ecNumber>
    </recommendedName>
</protein>
<reference evidence="11" key="2">
    <citation type="submission" date="2014-02" db="EMBL/GenBank/DDBJ databases">
        <title>Complete DNA sequence of /Kuraishia capsulata/ illustrates novel genomic features among budding yeasts (/Saccharomycotina/).</title>
        <authorList>
            <person name="Morales L."/>
            <person name="Noel B."/>
            <person name="Porcel B."/>
            <person name="Marcet-Houben M."/>
            <person name="Hullo M-F."/>
            <person name="Sacerdot C."/>
            <person name="Tekaia F."/>
            <person name="Leh-Louis V."/>
            <person name="Despons L."/>
            <person name="Khanna V."/>
            <person name="Aury J-M."/>
            <person name="Barbe V."/>
            <person name="Couloux A."/>
            <person name="Labadie K."/>
            <person name="Pelletier E."/>
            <person name="Souciet J-L."/>
            <person name="Boekhout T."/>
            <person name="Gabaldon T."/>
            <person name="Wincker P."/>
            <person name="Dujon B."/>
        </authorList>
    </citation>
    <scope>NUCLEOTIDE SEQUENCE</scope>
    <source>
        <strain evidence="11">CBS 1993</strain>
    </source>
</reference>
<dbReference type="FunFam" id="1.10.1070.11:FF:000016">
    <property type="entry name" value="PIK1p Phosphatidylinositol 4-kinase"/>
    <property type="match status" value="1"/>
</dbReference>
<dbReference type="AlphaFoldDB" id="W6MK60"/>
<dbReference type="GO" id="GO:0140504">
    <property type="term" value="P:microlipophagy"/>
    <property type="evidence" value="ECO:0007669"/>
    <property type="project" value="EnsemblFungi"/>
</dbReference>
<evidence type="ECO:0000313" key="12">
    <source>
        <dbReference type="Proteomes" id="UP000019384"/>
    </source>
</evidence>
<dbReference type="HOGENOM" id="CLU_002446_2_0_1"/>
<evidence type="ECO:0000259" key="10">
    <source>
        <dbReference type="PROSITE" id="PS50290"/>
    </source>
</evidence>
<dbReference type="Gene3D" id="6.10.140.1260">
    <property type="match status" value="1"/>
</dbReference>
<dbReference type="InterPro" id="IPR015433">
    <property type="entry name" value="PI3/4_kinase"/>
</dbReference>
<dbReference type="RefSeq" id="XP_022458925.1">
    <property type="nucleotide sequence ID" value="XM_022603195.1"/>
</dbReference>
<evidence type="ECO:0000256" key="9">
    <source>
        <dbReference type="SAM" id="MobiDB-lite"/>
    </source>
</evidence>
<dbReference type="CDD" id="cd05168">
    <property type="entry name" value="PI4Kc_III_beta"/>
    <property type="match status" value="1"/>
</dbReference>
<dbReference type="PANTHER" id="PTHR10048:SF22">
    <property type="entry name" value="PHOSPHATIDYLINOSITOL 4-KINASE BETA"/>
    <property type="match status" value="1"/>
</dbReference>
<dbReference type="GO" id="GO:0050714">
    <property type="term" value="P:positive regulation of protein secretion"/>
    <property type="evidence" value="ECO:0007669"/>
    <property type="project" value="EnsemblFungi"/>
</dbReference>
<dbReference type="Pfam" id="PF11522">
    <property type="entry name" value="Pik1"/>
    <property type="match status" value="1"/>
</dbReference>
<dbReference type="EMBL" id="HG793127">
    <property type="protein sequence ID" value="CDK26929.1"/>
    <property type="molecule type" value="Genomic_DNA"/>
</dbReference>
<evidence type="ECO:0000256" key="1">
    <source>
        <dbReference type="ARBA" id="ARBA00001686"/>
    </source>
</evidence>
<dbReference type="FunFam" id="3.30.1010.10:FF:000021">
    <property type="entry name" value="Phosphatidylinositol 4-kinase"/>
    <property type="match status" value="1"/>
</dbReference>
<gene>
    <name evidence="11" type="ORF">KUCA_T00002906001</name>
</gene>
<evidence type="ECO:0000256" key="7">
    <source>
        <dbReference type="ARBA" id="ARBA00023242"/>
    </source>
</evidence>
<dbReference type="SMART" id="SM00146">
    <property type="entry name" value="PI3Kc"/>
    <property type="match status" value="1"/>
</dbReference>
<sequence>MALEELIKNLCQKDAHYSLLTFWHLQAVLHELGTDSTLNVSFRICQRMLNELQYHLFNFSTNQHTITSPQSASRGVVAPHEAMKQFHENVPPSLVLFSSVMASVALPQVNMYVEPLVKTQGKQVKSLVFEVVKNLKKDLTKNLTLKNTMSNALLGRSKANKEFVELDSSDFDDEIPQPRSKSLSLTSASTINRDRALQYSRKSEDLEFSAIERYAEERLGSLNRTISTHSLRSHSRSNPGLTRKYATVSAIYPEHPGNTEVTTAMDNEATPDDGLGRASIDDLVSSMPNLHVSSSRLSTSSTVDVGYDSPTGSFSSSARNSRDYRFSSDADSIYDHDAPLDSPNAGYNQVNLTAPQKIKMLKSNYFKCETQFAIALQSISIKLSKVPKDARLSALKAELAIMNKDLPSEVDIPLLLPKSKKGKMHRIVRIPVNEVAVLNSAERVPYLLLVEYLSDDIDFSPDSKENLRLLSELTGVASTEMTKKETNYKFDLGSMAPPVLKRSVTPSKPAVLGDLDKAVPTVDETDLGDFSVVKLSNLSGNEKVKKDRFVSSVSDVPVLSDTRKEGSPGSSGSEHIRNSELEFQSHYNVDDLGDADTDLATQMRIAAVMLTQLDSTTGHLPPDQSTAIKARIINSMRSLQNGFGIRDLEDIHAEAGERKLSNDLKVAGVGPSSQATYYLGEDWNTRKERIRRESIYGHLENWELCSIIAKTGDDLTQEAFASQLIQAMSTVWYTHNVNVWVKRMRILVTSSSTGIVETITNAVSIHSIKRALTQYMIDNNENQLGKIATLSDHFSRTFGDPEGVKYKRAQDNFTSSLAAYSIICYLLQIKDRHNGNIMLDSEGHIIHIDFGFLLSNSPGSVGFEAAPFKLTSEYVDLLGGTEGHHFKRFKQLMKDGFRSIRKNAEQILGMVELMQKDSNLACFQAGENTSVQLRQRFQLHLTDPECDQFVENVLIGKSINSIYTRLYDQFQLLTQGIYS</sequence>
<dbReference type="InterPro" id="IPR018936">
    <property type="entry name" value="PI3/4_kinase_CS"/>
</dbReference>
<dbReference type="Pfam" id="PF00454">
    <property type="entry name" value="PI3_PI4_kinase"/>
    <property type="match status" value="1"/>
</dbReference>
<dbReference type="GeneID" id="34520313"/>
<accession>W6MK60</accession>
<dbReference type="Gene3D" id="3.30.1010.10">
    <property type="entry name" value="Phosphatidylinositol 3-kinase Catalytic Subunit, Chain A, domain 4"/>
    <property type="match status" value="1"/>
</dbReference>
<dbReference type="GO" id="GO:0042998">
    <property type="term" value="P:positive regulation of Golgi to plasma membrane protein transport"/>
    <property type="evidence" value="ECO:0007669"/>
    <property type="project" value="EnsemblFungi"/>
</dbReference>
<feature type="region of interest" description="Disordered" evidence="9">
    <location>
        <begin position="255"/>
        <end position="278"/>
    </location>
</feature>
<dbReference type="InterPro" id="IPR011009">
    <property type="entry name" value="Kinase-like_dom_sf"/>
</dbReference>
<dbReference type="GO" id="GO:0046854">
    <property type="term" value="P:phosphatidylinositol phosphate biosynthetic process"/>
    <property type="evidence" value="ECO:0007669"/>
    <property type="project" value="EnsemblFungi"/>
</dbReference>
<evidence type="ECO:0000256" key="6">
    <source>
        <dbReference type="ARBA" id="ARBA00022777"/>
    </source>
</evidence>
<keyword evidence="6" id="KW-0418">Kinase</keyword>
<comment type="subcellular location">
    <subcellularLocation>
        <location evidence="2">Nucleus</location>
    </subcellularLocation>
</comment>
<name>W6MK60_9ASCO</name>
<dbReference type="InterPro" id="IPR057754">
    <property type="entry name" value="PI4-kinase_beta/PIK1_cat"/>
</dbReference>
<feature type="domain" description="PI3K/PI4K catalytic" evidence="10">
    <location>
        <begin position="684"/>
        <end position="962"/>
    </location>
</feature>
<evidence type="ECO:0000256" key="8">
    <source>
        <dbReference type="ARBA" id="ARBA00053476"/>
    </source>
</evidence>
<dbReference type="GO" id="GO:0044182">
    <property type="term" value="P:filamentous growth of a population of unicellular organisms"/>
    <property type="evidence" value="ECO:0007669"/>
    <property type="project" value="UniProtKB-ARBA"/>
</dbReference>
<dbReference type="EC" id="2.7.1.67" evidence="4"/>
<dbReference type="Proteomes" id="UP000019384">
    <property type="component" value="Unassembled WGS sequence"/>
</dbReference>
<dbReference type="InterPro" id="IPR036940">
    <property type="entry name" value="PI3/4_kinase_cat_sf"/>
</dbReference>
<evidence type="ECO:0000256" key="3">
    <source>
        <dbReference type="ARBA" id="ARBA00006209"/>
    </source>
</evidence>
<dbReference type="GO" id="GO:0006897">
    <property type="term" value="P:endocytosis"/>
    <property type="evidence" value="ECO:0007669"/>
    <property type="project" value="EnsemblFungi"/>
</dbReference>
<dbReference type="OrthoDB" id="10264149at2759"/>
<dbReference type="GO" id="GO:0005634">
    <property type="term" value="C:nucleus"/>
    <property type="evidence" value="ECO:0007669"/>
    <property type="project" value="UniProtKB-SubCell"/>
</dbReference>
<keyword evidence="5" id="KW-0808">Transferase</keyword>
<comment type="catalytic activity">
    <reaction evidence="1">
        <text>a 1,2-diacyl-sn-glycero-3-phospho-(1D-myo-inositol) + ATP = a 1,2-diacyl-sn-glycero-3-phospho-(1D-myo-inositol 4-phosphate) + ADP + H(+)</text>
        <dbReference type="Rhea" id="RHEA:19877"/>
        <dbReference type="ChEBI" id="CHEBI:15378"/>
        <dbReference type="ChEBI" id="CHEBI:30616"/>
        <dbReference type="ChEBI" id="CHEBI:57880"/>
        <dbReference type="ChEBI" id="CHEBI:58178"/>
        <dbReference type="ChEBI" id="CHEBI:456216"/>
        <dbReference type="EC" id="2.7.1.67"/>
    </reaction>
</comment>
<organism evidence="11 12">
    <name type="scientific">Kuraishia capsulata CBS 1993</name>
    <dbReference type="NCBI Taxonomy" id="1382522"/>
    <lineage>
        <taxon>Eukaryota</taxon>
        <taxon>Fungi</taxon>
        <taxon>Dikarya</taxon>
        <taxon>Ascomycota</taxon>
        <taxon>Saccharomycotina</taxon>
        <taxon>Pichiomycetes</taxon>
        <taxon>Pichiales</taxon>
        <taxon>Pichiaceae</taxon>
        <taxon>Kuraishia</taxon>
    </lineage>
</organism>
<keyword evidence="12" id="KW-1185">Reference proteome</keyword>
<dbReference type="GO" id="GO:0016020">
    <property type="term" value="C:membrane"/>
    <property type="evidence" value="ECO:0007669"/>
    <property type="project" value="TreeGrafter"/>
</dbReference>
<evidence type="ECO:0000256" key="5">
    <source>
        <dbReference type="ARBA" id="ARBA00022679"/>
    </source>
</evidence>
<evidence type="ECO:0000313" key="11">
    <source>
        <dbReference type="EMBL" id="CDK26929.1"/>
    </source>
</evidence>
<dbReference type="STRING" id="1382522.W6MK60"/>
<proteinExistence type="inferred from homology"/>
<evidence type="ECO:0000256" key="4">
    <source>
        <dbReference type="ARBA" id="ARBA00012169"/>
    </source>
</evidence>
<comment type="similarity">
    <text evidence="3">Belongs to the PI3/PI4-kinase family. Type III PI4K subfamily.</text>
</comment>
<dbReference type="GO" id="GO:0048015">
    <property type="term" value="P:phosphatidylinositol-mediated signaling"/>
    <property type="evidence" value="ECO:0007669"/>
    <property type="project" value="TreeGrafter"/>
</dbReference>
<dbReference type="InterPro" id="IPR021601">
    <property type="entry name" value="Phosphatidylino_kinase_fungi"/>
</dbReference>
<dbReference type="GO" id="GO:0005802">
    <property type="term" value="C:trans-Golgi network"/>
    <property type="evidence" value="ECO:0007669"/>
    <property type="project" value="EnsemblFungi"/>
</dbReference>
<dbReference type="InterPro" id="IPR000403">
    <property type="entry name" value="PI3/4_kinase_cat_dom"/>
</dbReference>
<comment type="function">
    <text evidence="8">Acts on phosphatidylinositol (PI) in the first committed step in the production of the second messenger inositol 1,4,5,-trisphosphate.</text>
</comment>
<dbReference type="GO" id="GO:0006995">
    <property type="term" value="P:cellular response to nitrogen starvation"/>
    <property type="evidence" value="ECO:0007669"/>
    <property type="project" value="EnsemblFungi"/>
</dbReference>
<reference evidence="11" key="1">
    <citation type="submission" date="2013-12" db="EMBL/GenBank/DDBJ databases">
        <authorList>
            <person name="Genoscope - CEA"/>
        </authorList>
    </citation>
    <scope>NUCLEOTIDE SEQUENCE</scope>
    <source>
        <strain evidence="11">CBS 1993</strain>
    </source>
</reference>
<dbReference type="GO" id="GO:0004430">
    <property type="term" value="F:1-phosphatidylinositol 4-kinase activity"/>
    <property type="evidence" value="ECO:0007669"/>
    <property type="project" value="UniProtKB-EC"/>
</dbReference>
<dbReference type="PROSITE" id="PS00916">
    <property type="entry name" value="PI3_4_KINASE_2"/>
    <property type="match status" value="1"/>
</dbReference>
<dbReference type="GO" id="GO:0044011">
    <property type="term" value="P:single-species biofilm formation on inanimate substrate"/>
    <property type="evidence" value="ECO:0007669"/>
    <property type="project" value="UniProtKB-ARBA"/>
</dbReference>
<keyword evidence="7" id="KW-0539">Nucleus</keyword>
<evidence type="ECO:0000256" key="2">
    <source>
        <dbReference type="ARBA" id="ARBA00004123"/>
    </source>
</evidence>
<dbReference type="PROSITE" id="PS50290">
    <property type="entry name" value="PI3_4_KINASE_3"/>
    <property type="match status" value="1"/>
</dbReference>
<dbReference type="SUPFAM" id="SSF56112">
    <property type="entry name" value="Protein kinase-like (PK-like)"/>
    <property type="match status" value="1"/>
</dbReference>